<name>A0A2G6K978_9ACTN</name>
<dbReference type="EMBL" id="PDSL01000059">
    <property type="protein sequence ID" value="PIE31920.1"/>
    <property type="molecule type" value="Genomic_DNA"/>
</dbReference>
<dbReference type="Pfam" id="PF13205">
    <property type="entry name" value="Big_5"/>
    <property type="match status" value="1"/>
</dbReference>
<gene>
    <name evidence="4" type="ORF">CSA55_04535</name>
</gene>
<dbReference type="Gene3D" id="2.60.40.3710">
    <property type="match status" value="1"/>
</dbReference>
<comment type="caution">
    <text evidence="4">The sequence shown here is derived from an EMBL/GenBank/DDBJ whole genome shotgun (WGS) entry which is preliminary data.</text>
</comment>
<evidence type="ECO:0000259" key="3">
    <source>
        <dbReference type="Pfam" id="PF13205"/>
    </source>
</evidence>
<organism evidence="4 5">
    <name type="scientific">Ilumatobacter coccineus</name>
    <dbReference type="NCBI Taxonomy" id="467094"/>
    <lineage>
        <taxon>Bacteria</taxon>
        <taxon>Bacillati</taxon>
        <taxon>Actinomycetota</taxon>
        <taxon>Acidimicrobiia</taxon>
        <taxon>Acidimicrobiales</taxon>
        <taxon>Ilumatobacteraceae</taxon>
        <taxon>Ilumatobacter</taxon>
    </lineage>
</organism>
<feature type="domain" description="SbsA Ig-like" evidence="3">
    <location>
        <begin position="160"/>
        <end position="261"/>
    </location>
</feature>
<dbReference type="InterPro" id="IPR032812">
    <property type="entry name" value="SbsA_Ig"/>
</dbReference>
<feature type="non-terminal residue" evidence="4">
    <location>
        <position position="674"/>
    </location>
</feature>
<evidence type="ECO:0000313" key="5">
    <source>
        <dbReference type="Proteomes" id="UP000230914"/>
    </source>
</evidence>
<feature type="region of interest" description="Disordered" evidence="2">
    <location>
        <begin position="60"/>
        <end position="92"/>
    </location>
</feature>
<evidence type="ECO:0000256" key="2">
    <source>
        <dbReference type="SAM" id="MobiDB-lite"/>
    </source>
</evidence>
<evidence type="ECO:0000313" key="4">
    <source>
        <dbReference type="EMBL" id="PIE31920.1"/>
    </source>
</evidence>
<protein>
    <recommendedName>
        <fullName evidence="3">SbsA Ig-like domain-containing protein</fullName>
    </recommendedName>
</protein>
<dbReference type="Proteomes" id="UP000230914">
    <property type="component" value="Unassembled WGS sequence"/>
</dbReference>
<proteinExistence type="predicted"/>
<feature type="region of interest" description="Disordered" evidence="2">
    <location>
        <begin position="110"/>
        <end position="153"/>
    </location>
</feature>
<evidence type="ECO:0000256" key="1">
    <source>
        <dbReference type="ARBA" id="ARBA00022729"/>
    </source>
</evidence>
<sequence length="674" mass="72027">MLIPVNNNDHATGQHVRARGSLSIALAAILALSACSGGDQPPASTTLPPKSSEPQVIVEGRASEPDDSEPLTIRLSQGRAHTEPAPADDLIAGTPLDQTQIDEVLDRLPAWMPPSTDAADTNLPSGLLAPPQPDTRLSTSFPAPDDVEPPAAGSSRSLSVVRYQPQGAVALAPFVSVTFNQPMVPLDTLDQLDEIDPPAEITPDIAGRWRWIGTNTLRFEPDAGVLNRLPAATSYTVTVPAGTTSSTGRRLPKAVSWEFETPAPTPRSVSGLTESTSLSPVIVITFDQMVDPDEVLPSLALVANGKDAALRLATEVEIDADVDARRALDAALADHTVAVTVEAPLPANTALSLSIGPDTPSAEGPLTSPQPTYFNGRTFGEFEVVRSSCDGSTCEPGSMFSIELSNPLDPDAFDSDQISITPELGNLELYLSGAAIMVSGSTTASTTYRVSLSPQLTDIFGQRLATTVTEQFEVGPSRPALASFDHEFITVDPGRDRSALTVHTLNYDSLRVRAWAVDPPAVSGYYELLGSRYEDDEPIEPNWPTIIDEVIKIDGPSDRWVDTSIDLHDAFDQVGSQLVVEVAPPDDVTFTGDDRWRNLPTMVWVQQTTLGVDTILDNDEMVIWTTDLQTGKPISQVSVELIGTGRVATTDDDGLARIEIGEVGVKGLWATHDR</sequence>
<dbReference type="AlphaFoldDB" id="A0A2G6K978"/>
<accession>A0A2G6K978</accession>
<keyword evidence="1" id="KW-0732">Signal</keyword>
<reference evidence="4 5" key="1">
    <citation type="submission" date="2017-10" db="EMBL/GenBank/DDBJ databases">
        <title>Novel microbial diversity and functional potential in the marine mammal oral microbiome.</title>
        <authorList>
            <person name="Dudek N.K."/>
            <person name="Sun C.L."/>
            <person name="Burstein D."/>
            <person name="Kantor R.S."/>
            <person name="Aliaga Goltsman D.S."/>
            <person name="Bik E.M."/>
            <person name="Thomas B.C."/>
            <person name="Banfield J.F."/>
            <person name="Relman D.A."/>
        </authorList>
    </citation>
    <scope>NUCLEOTIDE SEQUENCE [LARGE SCALE GENOMIC DNA]</scope>
    <source>
        <strain evidence="4">DOLJORAL78_61_10</strain>
    </source>
</reference>